<keyword evidence="4" id="KW-1185">Reference proteome</keyword>
<dbReference type="Proteomes" id="UP001209878">
    <property type="component" value="Unassembled WGS sequence"/>
</dbReference>
<feature type="compositionally biased region" description="Low complexity" evidence="2">
    <location>
        <begin position="384"/>
        <end position="396"/>
    </location>
</feature>
<feature type="compositionally biased region" description="Basic and acidic residues" evidence="2">
    <location>
        <begin position="354"/>
        <end position="364"/>
    </location>
</feature>
<proteinExistence type="predicted"/>
<feature type="compositionally biased region" description="Basic and acidic residues" evidence="2">
    <location>
        <begin position="299"/>
        <end position="314"/>
    </location>
</feature>
<accession>A0AAD9UH62</accession>
<sequence length="653" mass="70713">MVLLAVPDKLSVMTYLYQLRAYFTGQTLEVQQIGSNARESTYTVGEVTHSPKKERSHKSPSKERSRRSPSKEKRDRSPGRRKKHRSKSGKKHRDTSDGSSKEVTPVSPESGIEVSTSVASSVATPVSPVKDVSVSVAHKQWHNPFDSDDGDITNASSVSGHVTASDTVVLSVSGDATAAVAVAQSQSDSVLSSQSRITDLPGSPTRDLPGSPTRDLPGSSTRDLPGSPQSPTYSYESETVWVKQSKDHLSARQEVKKLGGDTRFSETLIGRADIGKETERQKPAASTAPQKVCSVTTVERPHLEKHTKEEDLPRAKRPMSPSSPRVATIPAPSSITPLSPMSPTGGRIVRSNKSRQEELKERARLLLQQARIDAAARTHPRPTSPTAPTHSPTEEALSLEEERKRRLQARARKLIAEARAGIGRTEVLQSMGRPTEEANQKEEAPKAEPESKGNTPQSTATSTNQISVVQPLKVKKIVLKRPTLVTALNPRPVTSPTPSDATSPTQSDVTSPTRPAAISPGSTSHPGTLQGAGQSAQQPTVTSAQQERIKTVVSKLAEEELEFSETSSSEQSESEGVTSDEESCNVIPPKTSQTNEDLRDTSQYVSGEVVALEHEQNQIDKRAAEVEAELRRVMDRDCLRCINFPSSTTTQQT</sequence>
<feature type="compositionally biased region" description="Polar residues" evidence="2">
    <location>
        <begin position="218"/>
        <end position="237"/>
    </location>
</feature>
<feature type="coiled-coil region" evidence="1">
    <location>
        <begin position="609"/>
        <end position="636"/>
    </location>
</feature>
<name>A0AAD9UH62_RIDPI</name>
<reference evidence="3" key="1">
    <citation type="journal article" date="2023" name="Mol. Biol. Evol.">
        <title>Third-Generation Sequencing Reveals the Adaptive Role of the Epigenome in Three Deep-Sea Polychaetes.</title>
        <authorList>
            <person name="Perez M."/>
            <person name="Aroh O."/>
            <person name="Sun Y."/>
            <person name="Lan Y."/>
            <person name="Juniper S.K."/>
            <person name="Young C.R."/>
            <person name="Angers B."/>
            <person name="Qian P.Y."/>
        </authorList>
    </citation>
    <scope>NUCLEOTIDE SEQUENCE</scope>
    <source>
        <strain evidence="3">R07B-5</strain>
    </source>
</reference>
<dbReference type="AlphaFoldDB" id="A0AAD9UH62"/>
<evidence type="ECO:0000256" key="1">
    <source>
        <dbReference type="SAM" id="Coils"/>
    </source>
</evidence>
<feature type="compositionally biased region" description="Polar residues" evidence="2">
    <location>
        <begin position="452"/>
        <end position="468"/>
    </location>
</feature>
<feature type="compositionally biased region" description="Polar residues" evidence="2">
    <location>
        <begin position="590"/>
        <end position="600"/>
    </location>
</feature>
<feature type="region of interest" description="Disordered" evidence="2">
    <location>
        <begin position="39"/>
        <end position="112"/>
    </location>
</feature>
<feature type="region of interest" description="Disordered" evidence="2">
    <location>
        <begin position="252"/>
        <end position="600"/>
    </location>
</feature>
<keyword evidence="1" id="KW-0175">Coiled coil</keyword>
<organism evidence="3 4">
    <name type="scientific">Ridgeia piscesae</name>
    <name type="common">Tubeworm</name>
    <dbReference type="NCBI Taxonomy" id="27915"/>
    <lineage>
        <taxon>Eukaryota</taxon>
        <taxon>Metazoa</taxon>
        <taxon>Spiralia</taxon>
        <taxon>Lophotrochozoa</taxon>
        <taxon>Annelida</taxon>
        <taxon>Polychaeta</taxon>
        <taxon>Sedentaria</taxon>
        <taxon>Canalipalpata</taxon>
        <taxon>Sabellida</taxon>
        <taxon>Siboglinidae</taxon>
        <taxon>Ridgeia</taxon>
    </lineage>
</organism>
<feature type="compositionally biased region" description="Low complexity" evidence="2">
    <location>
        <begin position="182"/>
        <end position="195"/>
    </location>
</feature>
<feature type="compositionally biased region" description="Basic and acidic residues" evidence="2">
    <location>
        <begin position="273"/>
        <end position="282"/>
    </location>
</feature>
<feature type="compositionally biased region" description="Low complexity" evidence="2">
    <location>
        <begin position="564"/>
        <end position="575"/>
    </location>
</feature>
<evidence type="ECO:0000256" key="2">
    <source>
        <dbReference type="SAM" id="MobiDB-lite"/>
    </source>
</evidence>
<feature type="compositionally biased region" description="Basic residues" evidence="2">
    <location>
        <begin position="50"/>
        <end position="68"/>
    </location>
</feature>
<feature type="compositionally biased region" description="Polar residues" evidence="2">
    <location>
        <begin position="320"/>
        <end position="342"/>
    </location>
</feature>
<feature type="compositionally biased region" description="Polar residues" evidence="2">
    <location>
        <begin position="287"/>
        <end position="297"/>
    </location>
</feature>
<feature type="compositionally biased region" description="Polar residues" evidence="2">
    <location>
        <begin position="520"/>
        <end position="546"/>
    </location>
</feature>
<comment type="caution">
    <text evidence="3">The sequence shown here is derived from an EMBL/GenBank/DDBJ whole genome shotgun (WGS) entry which is preliminary data.</text>
</comment>
<dbReference type="EMBL" id="JAODUO010000116">
    <property type="protein sequence ID" value="KAK2189021.1"/>
    <property type="molecule type" value="Genomic_DNA"/>
</dbReference>
<feature type="region of interest" description="Disordered" evidence="2">
    <location>
        <begin position="182"/>
        <end position="239"/>
    </location>
</feature>
<feature type="compositionally biased region" description="Basic residues" evidence="2">
    <location>
        <begin position="79"/>
        <end position="93"/>
    </location>
</feature>
<protein>
    <submittedName>
        <fullName evidence="3">Uncharacterized protein</fullName>
    </submittedName>
</protein>
<feature type="compositionally biased region" description="Basic and acidic residues" evidence="2">
    <location>
        <begin position="252"/>
        <end position="264"/>
    </location>
</feature>
<feature type="compositionally biased region" description="Basic and acidic residues" evidence="2">
    <location>
        <begin position="434"/>
        <end position="451"/>
    </location>
</feature>
<feature type="compositionally biased region" description="Basic and acidic residues" evidence="2">
    <location>
        <begin position="69"/>
        <end position="78"/>
    </location>
</feature>
<gene>
    <name evidence="3" type="ORF">NP493_110g03019</name>
</gene>
<evidence type="ECO:0000313" key="4">
    <source>
        <dbReference type="Proteomes" id="UP001209878"/>
    </source>
</evidence>
<evidence type="ECO:0000313" key="3">
    <source>
        <dbReference type="EMBL" id="KAK2189021.1"/>
    </source>
</evidence>
<feature type="compositionally biased region" description="Low complexity" evidence="2">
    <location>
        <begin position="492"/>
        <end position="507"/>
    </location>
</feature>